<dbReference type="Pfam" id="PF00593">
    <property type="entry name" value="TonB_dep_Rec_b-barrel"/>
    <property type="match status" value="1"/>
</dbReference>
<dbReference type="InterPro" id="IPR008969">
    <property type="entry name" value="CarboxyPept-like_regulatory"/>
</dbReference>
<comment type="subcellular location">
    <subcellularLocation>
        <location evidence="1">Cell outer membrane</location>
        <topology evidence="1">Multi-pass membrane protein</topology>
    </subcellularLocation>
</comment>
<feature type="domain" description="TonB-dependent receptor-like beta-barrel" evidence="12">
    <location>
        <begin position="290"/>
        <end position="704"/>
    </location>
</feature>
<evidence type="ECO:0000256" key="3">
    <source>
        <dbReference type="ARBA" id="ARBA00022452"/>
    </source>
</evidence>
<sequence>MMQIKWMILLLLVTPCLSWGQAAPNWVNGQVVENGEDGKSEPLVGVNVYWAGTTIGTSSDEQGRFQLERNQQTNQLVFSYVGYRNDTLEVNSGALPKVVLSASVELADIEVVKRQKTTTVSMLNSIKVEQVGEKELLKAACCNLSESFETNPSIDVSFTDAVTGTRQIQMLGLAGPYVQMTRENIPDIRGLSSLYGLLFIPGTWIESIQLNKGTGSVANGYESIAGQINVELRKPEEAERLYLNLFANTESRLEANLNLAHRFKNGKWSTALLLHGKDNSSKLDHNHDGFMDMPIGDTYTLLNRWKYFGDDGLRFQAGVKGTTMNNQGGQINFRPEDALTTNAWGMDLQIRRLEGWTKLGKVFEDFPWRSVGLQLAGNTHKQDSYFGLNSYNAKQESGYANFVYQSILSNTRHEFKTGISFQYDHYNEQLNDTTFNREEAVPGAYFEYTYLPSEKLSLVAGLRADYHNLFGAFITPRLHLRYAPFEQTVIRLAAGRGQRTASIISENSGVLASSRQLIIQGQDNGNPYGFGPEVAWNLGLNLTQKFLLDYREGSVSFDFYRTDFSKQVILDLEQSPQQALFYELNGDSYSNSFQAQFDYEVLTRLDARLAYRWYDVKTTYGDQLLQKPLQAAHRAFLNLGYESHSHWKFDYTLNWQGKKRIPSTSSNPEQYQLEDYSPDFFLMNAQISKTWNERFELYVGMENLANYKQPNPILASDQPFSPYFDSSLVWGPIFGRKTYFGLRYKLQ</sequence>
<dbReference type="SUPFAM" id="SSF49464">
    <property type="entry name" value="Carboxypeptidase regulatory domain-like"/>
    <property type="match status" value="1"/>
</dbReference>
<protein>
    <submittedName>
        <fullName evidence="14">Outer membrane receptor proteins, mostly Fe transport</fullName>
    </submittedName>
</protein>
<gene>
    <name evidence="14" type="ORF">SAMN05216283_103222</name>
</gene>
<comment type="similarity">
    <text evidence="10">Belongs to the TonB-dependent receptor family.</text>
</comment>
<name>A0A1I2H408_9BACT</name>
<keyword evidence="7 10" id="KW-0472">Membrane</keyword>
<evidence type="ECO:0000256" key="10">
    <source>
        <dbReference type="RuleBase" id="RU003357"/>
    </source>
</evidence>
<keyword evidence="15" id="KW-1185">Reference proteome</keyword>
<proteinExistence type="inferred from homology"/>
<dbReference type="EMBL" id="FONW01000003">
    <property type="protein sequence ID" value="SFF23536.1"/>
    <property type="molecule type" value="Genomic_DNA"/>
</dbReference>
<evidence type="ECO:0000256" key="4">
    <source>
        <dbReference type="ARBA" id="ARBA00022692"/>
    </source>
</evidence>
<keyword evidence="6 10" id="KW-0798">TonB box</keyword>
<evidence type="ECO:0000256" key="9">
    <source>
        <dbReference type="ARBA" id="ARBA00023237"/>
    </source>
</evidence>
<dbReference type="Gene3D" id="2.170.130.10">
    <property type="entry name" value="TonB-dependent receptor, plug domain"/>
    <property type="match status" value="1"/>
</dbReference>
<dbReference type="GO" id="GO:0044718">
    <property type="term" value="P:siderophore transmembrane transport"/>
    <property type="evidence" value="ECO:0007669"/>
    <property type="project" value="TreeGrafter"/>
</dbReference>
<evidence type="ECO:0000259" key="12">
    <source>
        <dbReference type="Pfam" id="PF00593"/>
    </source>
</evidence>
<dbReference type="InterPro" id="IPR037066">
    <property type="entry name" value="Plug_dom_sf"/>
</dbReference>
<evidence type="ECO:0000313" key="14">
    <source>
        <dbReference type="EMBL" id="SFF23536.1"/>
    </source>
</evidence>
<keyword evidence="4" id="KW-0812">Transmembrane</keyword>
<feature type="signal peptide" evidence="11">
    <location>
        <begin position="1"/>
        <end position="22"/>
    </location>
</feature>
<evidence type="ECO:0000256" key="7">
    <source>
        <dbReference type="ARBA" id="ARBA00023136"/>
    </source>
</evidence>
<dbReference type="Pfam" id="PF13715">
    <property type="entry name" value="CarbopepD_reg_2"/>
    <property type="match status" value="1"/>
</dbReference>
<dbReference type="GO" id="GO:0015344">
    <property type="term" value="F:siderophore uptake transmembrane transporter activity"/>
    <property type="evidence" value="ECO:0007669"/>
    <property type="project" value="TreeGrafter"/>
</dbReference>
<accession>A0A1I2H408</accession>
<keyword evidence="8 14" id="KW-0675">Receptor</keyword>
<evidence type="ECO:0000256" key="2">
    <source>
        <dbReference type="ARBA" id="ARBA00022448"/>
    </source>
</evidence>
<feature type="domain" description="TonB-dependent receptor plug" evidence="13">
    <location>
        <begin position="127"/>
        <end position="226"/>
    </location>
</feature>
<keyword evidence="9" id="KW-0998">Cell outer membrane</keyword>
<dbReference type="GO" id="GO:0009279">
    <property type="term" value="C:cell outer membrane"/>
    <property type="evidence" value="ECO:0007669"/>
    <property type="project" value="UniProtKB-SubCell"/>
</dbReference>
<dbReference type="STRING" id="655355.SAMN05216283_103222"/>
<evidence type="ECO:0000256" key="8">
    <source>
        <dbReference type="ARBA" id="ARBA00023170"/>
    </source>
</evidence>
<dbReference type="PANTHER" id="PTHR30069:SF29">
    <property type="entry name" value="HEMOGLOBIN AND HEMOGLOBIN-HAPTOGLOBIN-BINDING PROTEIN 1-RELATED"/>
    <property type="match status" value="1"/>
</dbReference>
<evidence type="ECO:0000259" key="13">
    <source>
        <dbReference type="Pfam" id="PF07715"/>
    </source>
</evidence>
<feature type="chain" id="PRO_5011509760" evidence="11">
    <location>
        <begin position="23"/>
        <end position="747"/>
    </location>
</feature>
<evidence type="ECO:0000256" key="6">
    <source>
        <dbReference type="ARBA" id="ARBA00023077"/>
    </source>
</evidence>
<evidence type="ECO:0000256" key="1">
    <source>
        <dbReference type="ARBA" id="ARBA00004571"/>
    </source>
</evidence>
<dbReference type="InterPro" id="IPR039426">
    <property type="entry name" value="TonB-dep_rcpt-like"/>
</dbReference>
<dbReference type="Pfam" id="PF07715">
    <property type="entry name" value="Plug"/>
    <property type="match status" value="1"/>
</dbReference>
<dbReference type="PANTHER" id="PTHR30069">
    <property type="entry name" value="TONB-DEPENDENT OUTER MEMBRANE RECEPTOR"/>
    <property type="match status" value="1"/>
</dbReference>
<evidence type="ECO:0000313" key="15">
    <source>
        <dbReference type="Proteomes" id="UP000198964"/>
    </source>
</evidence>
<evidence type="ECO:0000256" key="5">
    <source>
        <dbReference type="ARBA" id="ARBA00022729"/>
    </source>
</evidence>
<organism evidence="14 15">
    <name type="scientific">Sunxiuqinia elliptica</name>
    <dbReference type="NCBI Taxonomy" id="655355"/>
    <lineage>
        <taxon>Bacteria</taxon>
        <taxon>Pseudomonadati</taxon>
        <taxon>Bacteroidota</taxon>
        <taxon>Bacteroidia</taxon>
        <taxon>Marinilabiliales</taxon>
        <taxon>Prolixibacteraceae</taxon>
        <taxon>Sunxiuqinia</taxon>
    </lineage>
</organism>
<dbReference type="Proteomes" id="UP000198964">
    <property type="component" value="Unassembled WGS sequence"/>
</dbReference>
<keyword evidence="5 11" id="KW-0732">Signal</keyword>
<dbReference type="InterPro" id="IPR000531">
    <property type="entry name" value="Beta-barrel_TonB"/>
</dbReference>
<dbReference type="InterPro" id="IPR012910">
    <property type="entry name" value="Plug_dom"/>
</dbReference>
<keyword evidence="2" id="KW-0813">Transport</keyword>
<dbReference type="AlphaFoldDB" id="A0A1I2H408"/>
<dbReference type="SUPFAM" id="SSF56935">
    <property type="entry name" value="Porins"/>
    <property type="match status" value="1"/>
</dbReference>
<reference evidence="14 15" key="1">
    <citation type="submission" date="2016-10" db="EMBL/GenBank/DDBJ databases">
        <authorList>
            <person name="de Groot N.N."/>
        </authorList>
    </citation>
    <scope>NUCLEOTIDE SEQUENCE [LARGE SCALE GENOMIC DNA]</scope>
    <source>
        <strain evidence="14 15">CGMCC 1.9156</strain>
    </source>
</reference>
<dbReference type="RefSeq" id="WP_093919642.1">
    <property type="nucleotide sequence ID" value="NZ_FONW01000003.1"/>
</dbReference>
<dbReference type="InterPro" id="IPR036942">
    <property type="entry name" value="Beta-barrel_TonB_sf"/>
</dbReference>
<dbReference type="Gene3D" id="2.40.170.20">
    <property type="entry name" value="TonB-dependent receptor, beta-barrel domain"/>
    <property type="match status" value="1"/>
</dbReference>
<evidence type="ECO:0000256" key="11">
    <source>
        <dbReference type="SAM" id="SignalP"/>
    </source>
</evidence>
<keyword evidence="3" id="KW-1134">Transmembrane beta strand</keyword>